<accession>A0ABS3VJN3</accession>
<sequence>MLAHLAARPAWTCTGCGEPWPCPARRARLSTEYADSRLSLLVYLAGYLLDAAADLRHLPADELYARFLGWVIRGGI</sequence>
<evidence type="ECO:0000313" key="1">
    <source>
        <dbReference type="EMBL" id="MBO4204736.1"/>
    </source>
</evidence>
<dbReference type="Proteomes" id="UP000823521">
    <property type="component" value="Unassembled WGS sequence"/>
</dbReference>
<name>A0ABS3VJN3_MICEH</name>
<evidence type="ECO:0000313" key="2">
    <source>
        <dbReference type="Proteomes" id="UP000823521"/>
    </source>
</evidence>
<organism evidence="1 2">
    <name type="scientific">Micromonospora echinofusca</name>
    <dbReference type="NCBI Taxonomy" id="47858"/>
    <lineage>
        <taxon>Bacteria</taxon>
        <taxon>Bacillati</taxon>
        <taxon>Actinomycetota</taxon>
        <taxon>Actinomycetes</taxon>
        <taxon>Micromonosporales</taxon>
        <taxon>Micromonosporaceae</taxon>
        <taxon>Micromonospora</taxon>
    </lineage>
</organism>
<gene>
    <name evidence="1" type="ORF">GSF22_01740</name>
</gene>
<proteinExistence type="predicted"/>
<protein>
    <submittedName>
        <fullName evidence="1">Flavin reductase</fullName>
    </submittedName>
</protein>
<reference evidence="1 2" key="1">
    <citation type="submission" date="2019-12" db="EMBL/GenBank/DDBJ databases">
        <title>Whole genome sequencing of endophytic Actinobacterium Micromonospora sp. MPMI6T.</title>
        <authorList>
            <person name="Evv R."/>
            <person name="Podile A.R."/>
        </authorList>
    </citation>
    <scope>NUCLEOTIDE SEQUENCE [LARGE SCALE GENOMIC DNA]</scope>
    <source>
        <strain evidence="1 2">MPMI6</strain>
    </source>
</reference>
<dbReference type="EMBL" id="WVUH01000005">
    <property type="protein sequence ID" value="MBO4204736.1"/>
    <property type="molecule type" value="Genomic_DNA"/>
</dbReference>
<comment type="caution">
    <text evidence="1">The sequence shown here is derived from an EMBL/GenBank/DDBJ whole genome shotgun (WGS) entry which is preliminary data.</text>
</comment>
<keyword evidence="2" id="KW-1185">Reference proteome</keyword>